<keyword evidence="12 18" id="KW-0548">Nucleotidyltransferase</keyword>
<dbReference type="PANTHER" id="PTHR46382:SF1">
    <property type="entry name" value="PHOSPHATIDATE CYTIDYLYLTRANSFERASE"/>
    <property type="match status" value="1"/>
</dbReference>
<feature type="transmembrane region" description="Helical" evidence="19">
    <location>
        <begin position="194"/>
        <end position="212"/>
    </location>
</feature>
<evidence type="ECO:0000256" key="6">
    <source>
        <dbReference type="ARBA" id="ARBA00012487"/>
    </source>
</evidence>
<comment type="similarity">
    <text evidence="5 18">Belongs to the CDS family.</text>
</comment>
<dbReference type="GO" id="GO:0005886">
    <property type="term" value="C:plasma membrane"/>
    <property type="evidence" value="ECO:0007669"/>
    <property type="project" value="UniProtKB-SubCell"/>
</dbReference>
<evidence type="ECO:0000256" key="3">
    <source>
        <dbReference type="ARBA" id="ARBA00005119"/>
    </source>
</evidence>
<proteinExistence type="inferred from homology"/>
<sequence>MLKQRVLTAVLLLPAALAAIFLLPPLGFAAVIAGVMLLAAREWGSFIQPNQPLVSFSFTLSIGALIAALGFILPIDTLWHQGQLHPLAKGILQVGAVWWAVALGLVITYPKSQSIWRQNQMLKAVFGQLTLIPAFVAMVVLHSFPEGKGISGAALVLSVFLIVWGADTGAYFFGKAFGKHKMMPNVSPGKTLEGLGGGLLVCAALGVAGWHYLPNNGLAVVIAVVLITALSSALGDLSESMFKRCAKIKDSGSLLPGHGGILDRIDSITAAMPVFALLYLYWWI</sequence>
<dbReference type="EMBL" id="SWCJ01000020">
    <property type="protein sequence ID" value="TKB50803.1"/>
    <property type="molecule type" value="Genomic_DNA"/>
</dbReference>
<organism evidence="20 21">
    <name type="scientific">Ferrimonas aestuarii</name>
    <dbReference type="NCBI Taxonomy" id="2569539"/>
    <lineage>
        <taxon>Bacteria</taxon>
        <taxon>Pseudomonadati</taxon>
        <taxon>Pseudomonadota</taxon>
        <taxon>Gammaproteobacteria</taxon>
        <taxon>Alteromonadales</taxon>
        <taxon>Ferrimonadaceae</taxon>
        <taxon>Ferrimonas</taxon>
    </lineage>
</organism>
<keyword evidence="13 19" id="KW-1133">Transmembrane helix</keyword>
<evidence type="ECO:0000256" key="13">
    <source>
        <dbReference type="ARBA" id="ARBA00022989"/>
    </source>
</evidence>
<evidence type="ECO:0000256" key="8">
    <source>
        <dbReference type="ARBA" id="ARBA00022475"/>
    </source>
</evidence>
<dbReference type="Pfam" id="PF01148">
    <property type="entry name" value="CTP_transf_1"/>
    <property type="match status" value="1"/>
</dbReference>
<dbReference type="GO" id="GO:0016024">
    <property type="term" value="P:CDP-diacylglycerol biosynthetic process"/>
    <property type="evidence" value="ECO:0007669"/>
    <property type="project" value="UniProtKB-UniPathway"/>
</dbReference>
<evidence type="ECO:0000256" key="10">
    <source>
        <dbReference type="ARBA" id="ARBA00022679"/>
    </source>
</evidence>
<evidence type="ECO:0000256" key="16">
    <source>
        <dbReference type="ARBA" id="ARBA00023209"/>
    </source>
</evidence>
<comment type="caution">
    <text evidence="20">The sequence shown here is derived from an EMBL/GenBank/DDBJ whole genome shotgun (WGS) entry which is preliminary data.</text>
</comment>
<dbReference type="Proteomes" id="UP000305675">
    <property type="component" value="Unassembled WGS sequence"/>
</dbReference>
<keyword evidence="8" id="KW-1003">Cell membrane</keyword>
<feature type="transmembrane region" description="Helical" evidence="19">
    <location>
        <begin position="53"/>
        <end position="75"/>
    </location>
</feature>
<evidence type="ECO:0000256" key="18">
    <source>
        <dbReference type="RuleBase" id="RU003938"/>
    </source>
</evidence>
<keyword evidence="14" id="KW-0443">Lipid metabolism</keyword>
<dbReference type="OrthoDB" id="9799199at2"/>
<comment type="pathway">
    <text evidence="3 18">Phospholipid metabolism; CDP-diacylglycerol biosynthesis; CDP-diacylglycerol from sn-glycerol 3-phosphate: step 3/3.</text>
</comment>
<dbReference type="InterPro" id="IPR000374">
    <property type="entry name" value="PC_trans"/>
</dbReference>
<gene>
    <name evidence="20" type="ORF">FCL42_18470</name>
</gene>
<evidence type="ECO:0000313" key="21">
    <source>
        <dbReference type="Proteomes" id="UP000305675"/>
    </source>
</evidence>
<keyword evidence="10 18" id="KW-0808">Transferase</keyword>
<evidence type="ECO:0000256" key="15">
    <source>
        <dbReference type="ARBA" id="ARBA00023136"/>
    </source>
</evidence>
<evidence type="ECO:0000256" key="7">
    <source>
        <dbReference type="ARBA" id="ARBA00019373"/>
    </source>
</evidence>
<dbReference type="GO" id="GO:0004605">
    <property type="term" value="F:phosphatidate cytidylyltransferase activity"/>
    <property type="evidence" value="ECO:0007669"/>
    <property type="project" value="UniProtKB-EC"/>
</dbReference>
<feature type="transmembrane region" description="Helical" evidence="19">
    <location>
        <begin position="218"/>
        <end position="237"/>
    </location>
</feature>
<name>A0A4U1BI84_9GAMM</name>
<keyword evidence="17" id="KW-1208">Phospholipid metabolism</keyword>
<comment type="subcellular location">
    <subcellularLocation>
        <location evidence="2">Cell membrane</location>
        <topology evidence="2">Multi-pass membrane protein</topology>
    </subcellularLocation>
</comment>
<evidence type="ECO:0000256" key="5">
    <source>
        <dbReference type="ARBA" id="ARBA00010185"/>
    </source>
</evidence>
<evidence type="ECO:0000256" key="4">
    <source>
        <dbReference type="ARBA" id="ARBA00005189"/>
    </source>
</evidence>
<evidence type="ECO:0000256" key="14">
    <source>
        <dbReference type="ARBA" id="ARBA00023098"/>
    </source>
</evidence>
<keyword evidence="11 18" id="KW-0812">Transmembrane</keyword>
<reference evidence="20 21" key="1">
    <citation type="submission" date="2019-04" db="EMBL/GenBank/DDBJ databases">
        <authorList>
            <person name="Hwang J.C."/>
        </authorList>
    </citation>
    <scope>NUCLEOTIDE SEQUENCE [LARGE SCALE GENOMIC DNA]</scope>
    <source>
        <strain evidence="20 21">IMCC35002</strain>
    </source>
</reference>
<accession>A0A4U1BI84</accession>
<feature type="transmembrane region" description="Helical" evidence="19">
    <location>
        <begin position="121"/>
        <end position="144"/>
    </location>
</feature>
<evidence type="ECO:0000256" key="17">
    <source>
        <dbReference type="ARBA" id="ARBA00023264"/>
    </source>
</evidence>
<dbReference type="PANTHER" id="PTHR46382">
    <property type="entry name" value="PHOSPHATIDATE CYTIDYLYLTRANSFERASE"/>
    <property type="match status" value="1"/>
</dbReference>
<evidence type="ECO:0000256" key="19">
    <source>
        <dbReference type="SAM" id="Phobius"/>
    </source>
</evidence>
<keyword evidence="9" id="KW-0444">Lipid biosynthesis</keyword>
<evidence type="ECO:0000256" key="11">
    <source>
        <dbReference type="ARBA" id="ARBA00022692"/>
    </source>
</evidence>
<keyword evidence="21" id="KW-1185">Reference proteome</keyword>
<evidence type="ECO:0000256" key="12">
    <source>
        <dbReference type="ARBA" id="ARBA00022695"/>
    </source>
</evidence>
<evidence type="ECO:0000313" key="20">
    <source>
        <dbReference type="EMBL" id="TKB50803.1"/>
    </source>
</evidence>
<dbReference type="PROSITE" id="PS01315">
    <property type="entry name" value="CDS"/>
    <property type="match status" value="1"/>
</dbReference>
<keyword evidence="15 19" id="KW-0472">Membrane</keyword>
<feature type="transmembrane region" description="Helical" evidence="19">
    <location>
        <begin position="150"/>
        <end position="173"/>
    </location>
</feature>
<dbReference type="EC" id="2.7.7.41" evidence="6 18"/>
<feature type="transmembrane region" description="Helical" evidence="19">
    <location>
        <begin position="87"/>
        <end position="109"/>
    </location>
</feature>
<dbReference type="AlphaFoldDB" id="A0A4U1BI84"/>
<dbReference type="UniPathway" id="UPA00557">
    <property type="reaction ID" value="UER00614"/>
</dbReference>
<comment type="catalytic activity">
    <reaction evidence="1 18">
        <text>a 1,2-diacyl-sn-glycero-3-phosphate + CTP + H(+) = a CDP-1,2-diacyl-sn-glycerol + diphosphate</text>
        <dbReference type="Rhea" id="RHEA:16229"/>
        <dbReference type="ChEBI" id="CHEBI:15378"/>
        <dbReference type="ChEBI" id="CHEBI:33019"/>
        <dbReference type="ChEBI" id="CHEBI:37563"/>
        <dbReference type="ChEBI" id="CHEBI:58332"/>
        <dbReference type="ChEBI" id="CHEBI:58608"/>
        <dbReference type="EC" id="2.7.7.41"/>
    </reaction>
</comment>
<evidence type="ECO:0000256" key="9">
    <source>
        <dbReference type="ARBA" id="ARBA00022516"/>
    </source>
</evidence>
<evidence type="ECO:0000256" key="2">
    <source>
        <dbReference type="ARBA" id="ARBA00004651"/>
    </source>
</evidence>
<dbReference type="RefSeq" id="WP_136864914.1">
    <property type="nucleotide sequence ID" value="NZ_SWCJ01000020.1"/>
</dbReference>
<comment type="pathway">
    <text evidence="4">Lipid metabolism.</text>
</comment>
<evidence type="ECO:0000256" key="1">
    <source>
        <dbReference type="ARBA" id="ARBA00001698"/>
    </source>
</evidence>
<protein>
    <recommendedName>
        <fullName evidence="7 18">Phosphatidate cytidylyltransferase</fullName>
        <ecNumber evidence="6 18">2.7.7.41</ecNumber>
    </recommendedName>
</protein>
<keyword evidence="16" id="KW-0594">Phospholipid biosynthesis</keyword>